<organism evidence="2 3">
    <name type="scientific">Algoriphagus formosus</name>
    <dbReference type="NCBI Taxonomy" id="2007308"/>
    <lineage>
        <taxon>Bacteria</taxon>
        <taxon>Pseudomonadati</taxon>
        <taxon>Bacteroidota</taxon>
        <taxon>Cytophagia</taxon>
        <taxon>Cytophagales</taxon>
        <taxon>Cyclobacteriaceae</taxon>
        <taxon>Algoriphagus</taxon>
    </lineage>
</organism>
<sequence>MTIYGVALLALAFILGQWVGVLLGDWLGIQANVGGVGFAMIFLMLGKEWLVQKNQMSPEMTGGIAFWSKMYIPVVIAMAASLNVKSAVSSGSLALIAGIIPVLAGFLIFPWIMQKFHPRHHG</sequence>
<feature type="transmembrane region" description="Helical" evidence="1">
    <location>
        <begin position="66"/>
        <end position="84"/>
    </location>
</feature>
<evidence type="ECO:0000313" key="3">
    <source>
        <dbReference type="Proteomes" id="UP000295438"/>
    </source>
</evidence>
<keyword evidence="3" id="KW-1185">Reference proteome</keyword>
<dbReference type="AlphaFoldDB" id="A0A4R5UW13"/>
<dbReference type="Pfam" id="PF03817">
    <property type="entry name" value="MadL"/>
    <property type="match status" value="1"/>
</dbReference>
<dbReference type="Proteomes" id="UP000295438">
    <property type="component" value="Unassembled WGS sequence"/>
</dbReference>
<dbReference type="GO" id="GO:0016020">
    <property type="term" value="C:membrane"/>
    <property type="evidence" value="ECO:0007669"/>
    <property type="project" value="InterPro"/>
</dbReference>
<comment type="caution">
    <text evidence="2">The sequence shown here is derived from an EMBL/GenBank/DDBJ whole genome shotgun (WGS) entry which is preliminary data.</text>
</comment>
<keyword evidence="1" id="KW-0812">Transmembrane</keyword>
<evidence type="ECO:0000256" key="1">
    <source>
        <dbReference type="SAM" id="Phobius"/>
    </source>
</evidence>
<keyword evidence="1" id="KW-0472">Membrane</keyword>
<dbReference type="EMBL" id="SMUW01000035">
    <property type="protein sequence ID" value="TDK43450.1"/>
    <property type="molecule type" value="Genomic_DNA"/>
</dbReference>
<dbReference type="InterPro" id="IPR004690">
    <property type="entry name" value="Maln_transptMadL"/>
</dbReference>
<name>A0A4R5UW13_9BACT</name>
<feature type="transmembrane region" description="Helical" evidence="1">
    <location>
        <begin position="90"/>
        <end position="112"/>
    </location>
</feature>
<protein>
    <submittedName>
        <fullName evidence="2">Malonate transporter subunit MadL</fullName>
    </submittedName>
</protein>
<dbReference type="NCBIfam" id="TIGR00807">
    <property type="entry name" value="malonate_madL"/>
    <property type="match status" value="1"/>
</dbReference>
<dbReference type="RefSeq" id="WP_133391148.1">
    <property type="nucleotide sequence ID" value="NZ_SMUW01000035.1"/>
</dbReference>
<keyword evidence="1" id="KW-1133">Transmembrane helix</keyword>
<gene>
    <name evidence="2" type="primary">madL</name>
    <name evidence="2" type="ORF">E1898_12640</name>
</gene>
<accession>A0A4R5UW13</accession>
<evidence type="ECO:0000313" key="2">
    <source>
        <dbReference type="EMBL" id="TDK43450.1"/>
    </source>
</evidence>
<proteinExistence type="predicted"/>
<reference evidence="2 3" key="1">
    <citation type="submission" date="2019-03" db="EMBL/GenBank/DDBJ databases">
        <title>Algoriphagus aquimaris sp. nov., isolated form marine sediment in Pohang, Korea.</title>
        <authorList>
            <person name="Kim J."/>
            <person name="Yoon S.-H."/>
            <person name="Lee S.-S."/>
        </authorList>
    </citation>
    <scope>NUCLEOTIDE SEQUENCE [LARGE SCALE GENOMIC DNA]</scope>
    <source>
        <strain evidence="2 3">F21</strain>
    </source>
</reference>